<evidence type="ECO:0000256" key="13">
    <source>
        <dbReference type="SAM" id="Phobius"/>
    </source>
</evidence>
<dbReference type="GO" id="GO:0005789">
    <property type="term" value="C:endoplasmic reticulum membrane"/>
    <property type="evidence" value="ECO:0007669"/>
    <property type="project" value="UniProtKB-SubCell"/>
</dbReference>
<dbReference type="Gene3D" id="3.40.1180.10">
    <property type="entry name" value="Decaprenyl diphosphate synthase-like"/>
    <property type="match status" value="1"/>
</dbReference>
<dbReference type="EC" id="2.5.1.87" evidence="5"/>
<comment type="catalytic activity">
    <reaction evidence="12">
        <text>n isopentenyl diphosphate + (2E,6E)-farnesyl diphosphate = a di-trans,poly-cis-polyprenyl diphosphate + n diphosphate</text>
        <dbReference type="Rhea" id="RHEA:53008"/>
        <dbReference type="Rhea" id="RHEA-COMP:19494"/>
        <dbReference type="ChEBI" id="CHEBI:33019"/>
        <dbReference type="ChEBI" id="CHEBI:128769"/>
        <dbReference type="ChEBI" id="CHEBI:136960"/>
        <dbReference type="ChEBI" id="CHEBI:175763"/>
        <dbReference type="EC" id="2.5.1.87"/>
    </reaction>
</comment>
<reference evidence="14" key="1">
    <citation type="journal article" date="2023" name="G3 (Bethesda)">
        <title>Whole genome assemblies of Zophobas morio and Tenebrio molitor.</title>
        <authorList>
            <person name="Kaur S."/>
            <person name="Stinson S.A."/>
            <person name="diCenzo G.C."/>
        </authorList>
    </citation>
    <scope>NUCLEOTIDE SEQUENCE</scope>
    <source>
        <strain evidence="14">QUZm001</strain>
    </source>
</reference>
<dbReference type="PANTHER" id="PTHR21528:SF0">
    <property type="entry name" value="DEHYDRODOLICHYL DIPHOSPHATE SYNTHASE COMPLEX SUBUNIT NUS1"/>
    <property type="match status" value="1"/>
</dbReference>
<keyword evidence="6" id="KW-0808">Transferase</keyword>
<evidence type="ECO:0000256" key="6">
    <source>
        <dbReference type="ARBA" id="ARBA00022679"/>
    </source>
</evidence>
<organism evidence="14 15">
    <name type="scientific">Zophobas morio</name>
    <dbReference type="NCBI Taxonomy" id="2755281"/>
    <lineage>
        <taxon>Eukaryota</taxon>
        <taxon>Metazoa</taxon>
        <taxon>Ecdysozoa</taxon>
        <taxon>Arthropoda</taxon>
        <taxon>Hexapoda</taxon>
        <taxon>Insecta</taxon>
        <taxon>Pterygota</taxon>
        <taxon>Neoptera</taxon>
        <taxon>Endopterygota</taxon>
        <taxon>Coleoptera</taxon>
        <taxon>Polyphaga</taxon>
        <taxon>Cucujiformia</taxon>
        <taxon>Tenebrionidae</taxon>
        <taxon>Zophobas</taxon>
    </lineage>
</organism>
<evidence type="ECO:0000256" key="5">
    <source>
        <dbReference type="ARBA" id="ARBA00012596"/>
    </source>
</evidence>
<dbReference type="GO" id="GO:0045547">
    <property type="term" value="F:ditrans,polycis-polyprenyl diphosphate synthase [(2E,6E)-farnesyl diphosphate specific] activity"/>
    <property type="evidence" value="ECO:0007669"/>
    <property type="project" value="UniProtKB-EC"/>
</dbReference>
<dbReference type="PANTHER" id="PTHR21528">
    <property type="entry name" value="DEHYDRODOLICHYL DIPHOSPHATE SYNTHASE COMPLEX SUBUNIT NUS1"/>
    <property type="match status" value="1"/>
</dbReference>
<comment type="subcellular location">
    <subcellularLocation>
        <location evidence="2">Endoplasmic reticulum membrane</location>
    </subcellularLocation>
</comment>
<dbReference type="Proteomes" id="UP001168821">
    <property type="component" value="Unassembled WGS sequence"/>
</dbReference>
<comment type="similarity">
    <text evidence="4">Belongs to the UPP synthase family.</text>
</comment>
<keyword evidence="10 13" id="KW-1133">Transmembrane helix</keyword>
<gene>
    <name evidence="14" type="ORF">Zmor_026515</name>
</gene>
<evidence type="ECO:0000256" key="4">
    <source>
        <dbReference type="ARBA" id="ARBA00005432"/>
    </source>
</evidence>
<keyword evidence="11 13" id="KW-0472">Membrane</keyword>
<keyword evidence="7 13" id="KW-0812">Transmembrane</keyword>
<evidence type="ECO:0000256" key="1">
    <source>
        <dbReference type="ARBA" id="ARBA00001946"/>
    </source>
</evidence>
<keyword evidence="9" id="KW-0460">Magnesium</keyword>
<dbReference type="InterPro" id="IPR036424">
    <property type="entry name" value="UPP_synth-like_sf"/>
</dbReference>
<dbReference type="InterPro" id="IPR038887">
    <property type="entry name" value="Nus1/NgBR"/>
</dbReference>
<dbReference type="GO" id="GO:1904423">
    <property type="term" value="C:dehydrodolichyl diphosphate synthase complex"/>
    <property type="evidence" value="ECO:0007669"/>
    <property type="project" value="InterPro"/>
</dbReference>
<proteinExistence type="inferred from homology"/>
<comment type="cofactor">
    <cofactor evidence="1">
        <name>Mg(2+)</name>
        <dbReference type="ChEBI" id="CHEBI:18420"/>
    </cofactor>
</comment>
<evidence type="ECO:0000256" key="12">
    <source>
        <dbReference type="ARBA" id="ARBA00047353"/>
    </source>
</evidence>
<evidence type="ECO:0000313" key="14">
    <source>
        <dbReference type="EMBL" id="KAJ3643828.1"/>
    </source>
</evidence>
<evidence type="ECO:0000256" key="2">
    <source>
        <dbReference type="ARBA" id="ARBA00004586"/>
    </source>
</evidence>
<accession>A0AA38HTY6</accession>
<keyword evidence="8" id="KW-0256">Endoplasmic reticulum</keyword>
<evidence type="ECO:0000256" key="9">
    <source>
        <dbReference type="ARBA" id="ARBA00022842"/>
    </source>
</evidence>
<evidence type="ECO:0000256" key="11">
    <source>
        <dbReference type="ARBA" id="ARBA00023136"/>
    </source>
</evidence>
<keyword evidence="15" id="KW-1185">Reference proteome</keyword>
<feature type="transmembrane region" description="Helical" evidence="13">
    <location>
        <begin position="6"/>
        <end position="27"/>
    </location>
</feature>
<dbReference type="SUPFAM" id="SSF64005">
    <property type="entry name" value="Undecaprenyl diphosphate synthase"/>
    <property type="match status" value="1"/>
</dbReference>
<comment type="pathway">
    <text evidence="3">Protein modification; protein glycosylation.</text>
</comment>
<comment type="caution">
    <text evidence="14">The sequence shown here is derived from an EMBL/GenBank/DDBJ whole genome shotgun (WGS) entry which is preliminary data.</text>
</comment>
<name>A0AA38HTY6_9CUCU</name>
<evidence type="ECO:0000256" key="3">
    <source>
        <dbReference type="ARBA" id="ARBA00004922"/>
    </source>
</evidence>
<evidence type="ECO:0000256" key="8">
    <source>
        <dbReference type="ARBA" id="ARBA00022824"/>
    </source>
</evidence>
<sequence>MDPKSAAVIYKVFYLVLNLVFTIYELIENFSVHLRNKLHELRHEFLPVNKHRSFMKLDKIPTHLTVLLGCEEPSYQDLANLILWCLAARITFVSFYDYKGALTKSEDKLRLVVEGKKNSTDHVIWHDRVDSGYKNGYTGRKVHVKVLSRQDGRGGFVKLTKELSGGADFTIDSFDQRLKKDFQFPDPDLGVCCGKTFSLFGYPPWQIRVTEFLTIRTHHNIKFNNFVELLSRYNKCEQRYGK</sequence>
<dbReference type="AlphaFoldDB" id="A0AA38HTY6"/>
<dbReference type="EMBL" id="JALNTZ010000008">
    <property type="protein sequence ID" value="KAJ3643828.1"/>
    <property type="molecule type" value="Genomic_DNA"/>
</dbReference>
<evidence type="ECO:0000256" key="10">
    <source>
        <dbReference type="ARBA" id="ARBA00022989"/>
    </source>
</evidence>
<evidence type="ECO:0000256" key="7">
    <source>
        <dbReference type="ARBA" id="ARBA00022692"/>
    </source>
</evidence>
<evidence type="ECO:0000313" key="15">
    <source>
        <dbReference type="Proteomes" id="UP001168821"/>
    </source>
</evidence>
<protein>
    <recommendedName>
        <fullName evidence="5">ditrans,polycis-polyprenyl diphosphate synthase [(2E,6E)-farnesyldiphosphate specific]</fullName>
        <ecNumber evidence="5">2.5.1.87</ecNumber>
    </recommendedName>
</protein>